<evidence type="ECO:0008006" key="3">
    <source>
        <dbReference type="Google" id="ProtNLM"/>
    </source>
</evidence>
<evidence type="ECO:0000313" key="1">
    <source>
        <dbReference type="EMBL" id="GAN34184.1"/>
    </source>
</evidence>
<evidence type="ECO:0000313" key="2">
    <source>
        <dbReference type="Proteomes" id="UP000032309"/>
    </source>
</evidence>
<name>A0ABQ0K0A3_9BACT</name>
<accession>A0ABQ0K0A3</accession>
<proteinExistence type="predicted"/>
<dbReference type="EMBL" id="BAFN01000001">
    <property type="protein sequence ID" value="GAN34184.1"/>
    <property type="molecule type" value="Genomic_DNA"/>
</dbReference>
<comment type="caution">
    <text evidence="1">The sequence shown here is derived from an EMBL/GenBank/DDBJ whole genome shotgun (WGS) entry which is preliminary data.</text>
</comment>
<sequence>MKKVIVFILMFLLVTGCANSRGKKVSIVPMLDKRYKAMQSIPCHAGLFIEPSLRHFNQEEWQTSMIVGIHHYVFPIGEPLARSIEEMTKMVFDKVTILNELPNRELIEKTGLDVVLTVQLKESELDLIVEESAWRAIGKHYLSIQASLSGKNLNKIFEDEFIAEGKNLDLIDFETEGGWWKTAGPKYGPAVEDSIEKIVFKLAQRLIASREQIETDIP</sequence>
<keyword evidence="2" id="KW-1185">Reference proteome</keyword>
<reference evidence="2" key="1">
    <citation type="journal article" date="2015" name="Genome Announc.">
        <title>Draft Genome Sequence of an Anaerobic Ammonium-Oxidizing Bacterium, "Candidatus Brocadia sinica".</title>
        <authorList>
            <person name="Oshiki M."/>
            <person name="Shinyako-Hata K."/>
            <person name="Satoh H."/>
            <person name="Okabe S."/>
        </authorList>
    </citation>
    <scope>NUCLEOTIDE SEQUENCE [LARGE SCALE GENOMIC DNA]</scope>
    <source>
        <strain evidence="2">JPN1</strain>
    </source>
</reference>
<protein>
    <recommendedName>
        <fullName evidence="3">Lipoprotein</fullName>
    </recommendedName>
</protein>
<dbReference type="RefSeq" id="WP_052564237.1">
    <property type="nucleotide sequence ID" value="NZ_BAFN01000001.1"/>
</dbReference>
<dbReference type="Proteomes" id="UP000032309">
    <property type="component" value="Unassembled WGS sequence"/>
</dbReference>
<dbReference type="PROSITE" id="PS51257">
    <property type="entry name" value="PROKAR_LIPOPROTEIN"/>
    <property type="match status" value="1"/>
</dbReference>
<organism evidence="1 2">
    <name type="scientific">Candidatus Brocadia sinica JPN1</name>
    <dbReference type="NCBI Taxonomy" id="1197129"/>
    <lineage>
        <taxon>Bacteria</taxon>
        <taxon>Pseudomonadati</taxon>
        <taxon>Planctomycetota</taxon>
        <taxon>Candidatus Brocadiia</taxon>
        <taxon>Candidatus Brocadiales</taxon>
        <taxon>Candidatus Brocadiaceae</taxon>
        <taxon>Candidatus Brocadia</taxon>
    </lineage>
</organism>
<gene>
    <name evidence="1" type="ORF">BROSI_A2720</name>
</gene>